<dbReference type="PANTHER" id="PTHR30399">
    <property type="entry name" value="UNCHARACTERIZED PROTEIN YGJP"/>
    <property type="match status" value="1"/>
</dbReference>
<dbReference type="Pfam" id="PF01863">
    <property type="entry name" value="YgjP-like"/>
    <property type="match status" value="1"/>
</dbReference>
<dbReference type="EMBL" id="CP091511">
    <property type="protein sequence ID" value="UOO90362.1"/>
    <property type="molecule type" value="Genomic_DNA"/>
</dbReference>
<dbReference type="RefSeq" id="WP_058355759.1">
    <property type="nucleotide sequence ID" value="NZ_CABKVG010000008.1"/>
</dbReference>
<keyword evidence="3" id="KW-1185">Reference proteome</keyword>
<evidence type="ECO:0000313" key="3">
    <source>
        <dbReference type="Proteomes" id="UP000832011"/>
    </source>
</evidence>
<organism evidence="2 3">
    <name type="scientific">Vitreoscilla massiliensis</name>
    <dbReference type="NCBI Taxonomy" id="1689272"/>
    <lineage>
        <taxon>Bacteria</taxon>
        <taxon>Pseudomonadati</taxon>
        <taxon>Pseudomonadota</taxon>
        <taxon>Betaproteobacteria</taxon>
        <taxon>Neisseriales</taxon>
        <taxon>Neisseriaceae</taxon>
        <taxon>Vitreoscilla</taxon>
    </lineage>
</organism>
<name>A0ABY4E4D1_9NEIS</name>
<dbReference type="PANTHER" id="PTHR30399:SF1">
    <property type="entry name" value="UTP PYROPHOSPHATASE"/>
    <property type="match status" value="1"/>
</dbReference>
<evidence type="ECO:0000259" key="1">
    <source>
        <dbReference type="Pfam" id="PF01863"/>
    </source>
</evidence>
<dbReference type="CDD" id="cd07344">
    <property type="entry name" value="M48_yhfN_like"/>
    <property type="match status" value="1"/>
</dbReference>
<evidence type="ECO:0000313" key="2">
    <source>
        <dbReference type="EMBL" id="UOO90362.1"/>
    </source>
</evidence>
<dbReference type="Proteomes" id="UP000832011">
    <property type="component" value="Chromosome"/>
</dbReference>
<feature type="domain" description="YgjP-like metallopeptidase" evidence="1">
    <location>
        <begin position="24"/>
        <end position="214"/>
    </location>
</feature>
<reference evidence="2 3" key="1">
    <citation type="journal article" date="2022" name="Res Sq">
        <title>Evolution of multicellular longitudinally dividing oral cavity symbionts (Neisseriaceae).</title>
        <authorList>
            <person name="Nyongesa S."/>
            <person name="Weber P."/>
            <person name="Bernet E."/>
            <person name="Pullido F."/>
            <person name="Nieckarz M."/>
            <person name="Delaby M."/>
            <person name="Nieves C."/>
            <person name="Viehboeck T."/>
            <person name="Krause N."/>
            <person name="Rivera-Millot A."/>
            <person name="Nakamura A."/>
            <person name="Vischer N."/>
            <person name="VanNieuwenhze M."/>
            <person name="Brun Y."/>
            <person name="Cava F."/>
            <person name="Bulgheresi S."/>
            <person name="Veyrier F."/>
        </authorList>
    </citation>
    <scope>NUCLEOTIDE SEQUENCE [LARGE SCALE GENOMIC DNA]</scope>
    <source>
        <strain evidence="2 3">SN4</strain>
    </source>
</reference>
<dbReference type="Gene3D" id="3.30.2010.10">
    <property type="entry name" value="Metalloproteases ('zincins'), catalytic domain"/>
    <property type="match status" value="1"/>
</dbReference>
<dbReference type="InterPro" id="IPR053136">
    <property type="entry name" value="UTP_pyrophosphatase-like"/>
</dbReference>
<gene>
    <name evidence="2" type="ORF">LVJ82_05105</name>
</gene>
<protein>
    <submittedName>
        <fullName evidence="2">M48 family metallopeptidase</fullName>
    </submittedName>
</protein>
<proteinExistence type="predicted"/>
<sequence>MISWQFEDDLGVCQVRVSQRGKTQIKLRVRERHLIEISAPKQVSAQRLRAFVSEHQHWLYQQRLQLSLHALPQQVWYLGQPLPIQMRPVNSNIILNQHECVLADNLAQPYLSLLQHLQDAAATILLPRLRALLPEQYAQLDVRLSAAHSYWGICRPQQIKLNWRLIGAPVDVIDYVCVHEICHLAHPNHSAAFWQAVAARMPDYREQRLWLKQHGTAIMQSYKSLNHRLE</sequence>
<accession>A0ABY4E4D1</accession>
<dbReference type="InterPro" id="IPR002725">
    <property type="entry name" value="YgjP-like_metallopeptidase"/>
</dbReference>